<comment type="caution">
    <text evidence="3">The sequence shown here is derived from an EMBL/GenBank/DDBJ whole genome shotgun (WGS) entry which is preliminary data.</text>
</comment>
<dbReference type="PROSITE" id="PS51257">
    <property type="entry name" value="PROKAR_LIPOPROTEIN"/>
    <property type="match status" value="1"/>
</dbReference>
<dbReference type="Pfam" id="PF01547">
    <property type="entry name" value="SBP_bac_1"/>
    <property type="match status" value="1"/>
</dbReference>
<dbReference type="EMBL" id="JAERRC010000046">
    <property type="protein sequence ID" value="MBL0707195.1"/>
    <property type="molecule type" value="Genomic_DNA"/>
</dbReference>
<dbReference type="PANTHER" id="PTHR30006">
    <property type="entry name" value="THIAMINE-BINDING PERIPLASMIC PROTEIN-RELATED"/>
    <property type="match status" value="1"/>
</dbReference>
<accession>A0ABS1K6C8</accession>
<evidence type="ECO:0000313" key="4">
    <source>
        <dbReference type="Proteomes" id="UP000639051"/>
    </source>
</evidence>
<dbReference type="PANTHER" id="PTHR30006:SF25">
    <property type="entry name" value="PHOSPHOGLYCERATE TRANSPORT REGULATORY PROTEIN PGTC"/>
    <property type="match status" value="1"/>
</dbReference>
<sequence>MNKILSAIGVGVVALLALTACGTAAAETPASTAAAVEAGNLDALVAAAKKEGTLRIYGQIPEASMTALSNDFQKKYGITVEALRLGGNTLAQRFDTETQAHSPSADMIVVVDVQYLATAAKAGSVVAYSKSGVADLLDLPKEAVFSDYDAPSVQVLDTGFIYNTDKVRKSEIPTTWSALEDPSWKGRYCAVDPGTSVNVAHSFWSVGQKEGADALKKLGENIGRWYPNVIAMNEAVAVGECQLGLFSAKFFVAGMQGNGAKVEFATAPSSVPPLVSAAVAAKAEHPNAARLFMEYLLSKEGNAVLNNPDTGSIGPWDMARLPAGFSAPTPDDFQRVHEATPDVIKALGL</sequence>
<proteinExistence type="predicted"/>
<evidence type="ECO:0000256" key="1">
    <source>
        <dbReference type="ARBA" id="ARBA00022729"/>
    </source>
</evidence>
<dbReference type="RefSeq" id="WP_189693648.1">
    <property type="nucleotide sequence ID" value="NZ_BNCM01000006.1"/>
</dbReference>
<reference evidence="3 4" key="1">
    <citation type="submission" date="2021-01" db="EMBL/GenBank/DDBJ databases">
        <title>Genome public.</title>
        <authorList>
            <person name="Liu C."/>
            <person name="Sun Q."/>
        </authorList>
    </citation>
    <scope>NUCLEOTIDE SEQUENCE [LARGE SCALE GENOMIC DNA]</scope>
    <source>
        <strain evidence="3 4">JC656</strain>
    </source>
</reference>
<dbReference type="InterPro" id="IPR006059">
    <property type="entry name" value="SBP"/>
</dbReference>
<organism evidence="3 4">
    <name type="scientific">Sinomonas cellulolyticus</name>
    <dbReference type="NCBI Taxonomy" id="2801916"/>
    <lineage>
        <taxon>Bacteria</taxon>
        <taxon>Bacillati</taxon>
        <taxon>Actinomycetota</taxon>
        <taxon>Actinomycetes</taxon>
        <taxon>Micrococcales</taxon>
        <taxon>Micrococcaceae</taxon>
        <taxon>Sinomonas</taxon>
    </lineage>
</organism>
<dbReference type="Proteomes" id="UP000639051">
    <property type="component" value="Unassembled WGS sequence"/>
</dbReference>
<feature type="signal peptide" evidence="2">
    <location>
        <begin position="1"/>
        <end position="25"/>
    </location>
</feature>
<evidence type="ECO:0000256" key="2">
    <source>
        <dbReference type="SAM" id="SignalP"/>
    </source>
</evidence>
<dbReference type="Gene3D" id="3.40.190.10">
    <property type="entry name" value="Periplasmic binding protein-like II"/>
    <property type="match status" value="2"/>
</dbReference>
<keyword evidence="1 2" id="KW-0732">Signal</keyword>
<dbReference type="SUPFAM" id="SSF53850">
    <property type="entry name" value="Periplasmic binding protein-like II"/>
    <property type="match status" value="1"/>
</dbReference>
<name>A0ABS1K6C8_9MICC</name>
<evidence type="ECO:0000313" key="3">
    <source>
        <dbReference type="EMBL" id="MBL0707195.1"/>
    </source>
</evidence>
<keyword evidence="4" id="KW-1185">Reference proteome</keyword>
<protein>
    <submittedName>
        <fullName evidence="3">ABC transporter substrate-binding protein</fullName>
    </submittedName>
</protein>
<feature type="chain" id="PRO_5046424090" evidence="2">
    <location>
        <begin position="26"/>
        <end position="349"/>
    </location>
</feature>
<gene>
    <name evidence="3" type="ORF">JJE72_17005</name>
</gene>